<evidence type="ECO:0000259" key="3">
    <source>
        <dbReference type="Pfam" id="PF08241"/>
    </source>
</evidence>
<dbReference type="InterPro" id="IPR029063">
    <property type="entry name" value="SAM-dependent_MTases_sf"/>
</dbReference>
<dbReference type="PANTHER" id="PTHR13069:SF21">
    <property type="entry name" value="ALKYLATED DNA REPAIR PROTEIN ALKB HOMOLOG 8"/>
    <property type="match status" value="1"/>
</dbReference>
<dbReference type="GO" id="GO:0032259">
    <property type="term" value="P:methylation"/>
    <property type="evidence" value="ECO:0007669"/>
    <property type="project" value="UniProtKB-KW"/>
</dbReference>
<dbReference type="Proteomes" id="UP000825123">
    <property type="component" value="Chromosome"/>
</dbReference>
<dbReference type="KEGG" id="csty:KN1_27360"/>
<feature type="domain" description="Methyltransferase type 11" evidence="3">
    <location>
        <begin position="34"/>
        <end position="121"/>
    </location>
</feature>
<evidence type="ECO:0000256" key="1">
    <source>
        <dbReference type="ARBA" id="ARBA00022603"/>
    </source>
</evidence>
<keyword evidence="2" id="KW-0808">Transferase</keyword>
<proteinExistence type="predicted"/>
<dbReference type="GO" id="GO:0008757">
    <property type="term" value="F:S-adenosylmethionine-dependent methyltransferase activity"/>
    <property type="evidence" value="ECO:0007669"/>
    <property type="project" value="InterPro"/>
</dbReference>
<dbReference type="InterPro" id="IPR013216">
    <property type="entry name" value="Methyltransf_11"/>
</dbReference>
<dbReference type="InterPro" id="IPR051422">
    <property type="entry name" value="AlkB_tRNA_MeTrf/Diox"/>
</dbReference>
<dbReference type="EMBL" id="AP024597">
    <property type="protein sequence ID" value="BCU71439.1"/>
    <property type="molecule type" value="Genomic_DNA"/>
</dbReference>
<dbReference type="AlphaFoldDB" id="A0A8D5UA44"/>
<name>A0A8D5UA44_9CREN</name>
<dbReference type="Pfam" id="PF08241">
    <property type="entry name" value="Methyltransf_11"/>
    <property type="match status" value="1"/>
</dbReference>
<evidence type="ECO:0000313" key="4">
    <source>
        <dbReference type="EMBL" id="BCU71439.1"/>
    </source>
</evidence>
<protein>
    <submittedName>
        <fullName evidence="4">SAM-dependent methyltransferase</fullName>
    </submittedName>
</protein>
<sequence length="197" mass="22686">MDEKERTKDAYEYIVHRRKPLGYLTMLDKAKILVDVGCGSGQNCIAAKADLKLCLDFSSKQLNEARKRGCEDLVLADMEFMPLRSESADTLLYISSIHHLRDPSAALMEAKRVLKEGGSIMVTVWLVQPKYFFKRNIVITSYVSGRRVERFYKLYLPWELKKTMERVGFRTVFSKNYKVNSILPNNSIYLGKKVSLS</sequence>
<evidence type="ECO:0000256" key="2">
    <source>
        <dbReference type="ARBA" id="ARBA00022679"/>
    </source>
</evidence>
<keyword evidence="5" id="KW-1185">Reference proteome</keyword>
<organism evidence="4 5">
    <name type="scientific">Stygiolobus caldivivus</name>
    <dbReference type="NCBI Taxonomy" id="2824673"/>
    <lineage>
        <taxon>Archaea</taxon>
        <taxon>Thermoproteota</taxon>
        <taxon>Thermoprotei</taxon>
        <taxon>Sulfolobales</taxon>
        <taxon>Sulfolobaceae</taxon>
        <taxon>Stygiolobus</taxon>
    </lineage>
</organism>
<keyword evidence="1 4" id="KW-0489">Methyltransferase</keyword>
<gene>
    <name evidence="4" type="ORF">KN1_27360</name>
</gene>
<accession>A0A8D5UA44</accession>
<dbReference type="Gene3D" id="3.40.50.150">
    <property type="entry name" value="Vaccinia Virus protein VP39"/>
    <property type="match status" value="1"/>
</dbReference>
<dbReference type="PANTHER" id="PTHR13069">
    <property type="entry name" value="ALKYLATED DNA REPAIR PROTEIN ALKB HOMOLOG 8"/>
    <property type="match status" value="1"/>
</dbReference>
<dbReference type="CDD" id="cd02440">
    <property type="entry name" value="AdoMet_MTases"/>
    <property type="match status" value="1"/>
</dbReference>
<dbReference type="GO" id="GO:0008175">
    <property type="term" value="F:tRNA methyltransferase activity"/>
    <property type="evidence" value="ECO:0007669"/>
    <property type="project" value="UniProtKB-ARBA"/>
</dbReference>
<evidence type="ECO:0000313" key="5">
    <source>
        <dbReference type="Proteomes" id="UP000825123"/>
    </source>
</evidence>
<dbReference type="GO" id="GO:0006400">
    <property type="term" value="P:tRNA modification"/>
    <property type="evidence" value="ECO:0007669"/>
    <property type="project" value="UniProtKB-ARBA"/>
</dbReference>
<reference evidence="4 5" key="1">
    <citation type="submission" date="2021-04" db="EMBL/GenBank/DDBJ databases">
        <title>Complete genome sequence of Stygiolobus sp. KN-1.</title>
        <authorList>
            <person name="Nakamura K."/>
            <person name="Sakai H."/>
            <person name="Kurosawa N."/>
        </authorList>
    </citation>
    <scope>NUCLEOTIDE SEQUENCE [LARGE SCALE GENOMIC DNA]</scope>
    <source>
        <strain evidence="4 5">KN-1</strain>
    </source>
</reference>
<dbReference type="SUPFAM" id="SSF53335">
    <property type="entry name" value="S-adenosyl-L-methionine-dependent methyltransferases"/>
    <property type="match status" value="1"/>
</dbReference>